<dbReference type="SMART" id="SM00355">
    <property type="entry name" value="ZnF_C2H2"/>
    <property type="match status" value="11"/>
</dbReference>
<dbReference type="InterPro" id="IPR013087">
    <property type="entry name" value="Znf_C2H2_type"/>
</dbReference>
<keyword evidence="1" id="KW-0479">Metal-binding</keyword>
<keyword evidence="9" id="KW-1185">Reference proteome</keyword>
<dbReference type="Proteomes" id="UP000274756">
    <property type="component" value="Unassembled WGS sequence"/>
</dbReference>
<evidence type="ECO:0000313" key="10">
    <source>
        <dbReference type="WBParaSite" id="DME_0000405401-mRNA-1"/>
    </source>
</evidence>
<keyword evidence="2" id="KW-0677">Repeat</keyword>
<dbReference type="AlphaFoldDB" id="A0A0N4UA95"/>
<evidence type="ECO:0000256" key="4">
    <source>
        <dbReference type="ARBA" id="ARBA00022833"/>
    </source>
</evidence>
<dbReference type="PANTHER" id="PTHR24409">
    <property type="entry name" value="ZINC FINGER PROTEIN 142"/>
    <property type="match status" value="1"/>
</dbReference>
<dbReference type="Gene3D" id="3.30.160.60">
    <property type="entry name" value="Classic Zinc Finger"/>
    <property type="match status" value="1"/>
</dbReference>
<evidence type="ECO:0000259" key="6">
    <source>
        <dbReference type="PROSITE" id="PS50157"/>
    </source>
</evidence>
<dbReference type="OrthoDB" id="5805083at2759"/>
<accession>A0A0N4UA95</accession>
<evidence type="ECO:0000313" key="8">
    <source>
        <dbReference type="Proteomes" id="UP000038040"/>
    </source>
</evidence>
<evidence type="ECO:0000256" key="2">
    <source>
        <dbReference type="ARBA" id="ARBA00022737"/>
    </source>
</evidence>
<dbReference type="PANTHER" id="PTHR24409:SF295">
    <property type="entry name" value="AZ2-RELATED"/>
    <property type="match status" value="1"/>
</dbReference>
<dbReference type="STRING" id="318479.A0A0N4UA95"/>
<keyword evidence="4" id="KW-0862">Zinc</keyword>
<name>A0A0N4UA95_DRAME</name>
<dbReference type="PROSITE" id="PS00028">
    <property type="entry name" value="ZINC_FINGER_C2H2_1"/>
    <property type="match status" value="2"/>
</dbReference>
<gene>
    <name evidence="7" type="ORF">DME_LOCUS418</name>
</gene>
<dbReference type="GO" id="GO:0008270">
    <property type="term" value="F:zinc ion binding"/>
    <property type="evidence" value="ECO:0007669"/>
    <property type="project" value="UniProtKB-KW"/>
</dbReference>
<dbReference type="PROSITE" id="PS50157">
    <property type="entry name" value="ZINC_FINGER_C2H2_2"/>
    <property type="match status" value="1"/>
</dbReference>
<dbReference type="GO" id="GO:0005634">
    <property type="term" value="C:nucleus"/>
    <property type="evidence" value="ECO:0007669"/>
    <property type="project" value="TreeGrafter"/>
</dbReference>
<evidence type="ECO:0000256" key="1">
    <source>
        <dbReference type="ARBA" id="ARBA00022723"/>
    </source>
</evidence>
<dbReference type="GO" id="GO:0000981">
    <property type="term" value="F:DNA-binding transcription factor activity, RNA polymerase II-specific"/>
    <property type="evidence" value="ECO:0007669"/>
    <property type="project" value="TreeGrafter"/>
</dbReference>
<protein>
    <submittedName>
        <fullName evidence="10">C2H2-type domain-containing protein</fullName>
    </submittedName>
</protein>
<reference evidence="7 9" key="2">
    <citation type="submission" date="2018-11" db="EMBL/GenBank/DDBJ databases">
        <authorList>
            <consortium name="Pathogen Informatics"/>
        </authorList>
    </citation>
    <scope>NUCLEOTIDE SEQUENCE [LARGE SCALE GENOMIC DNA]</scope>
</reference>
<evidence type="ECO:0000313" key="7">
    <source>
        <dbReference type="EMBL" id="VDN50445.1"/>
    </source>
</evidence>
<reference evidence="10" key="1">
    <citation type="submission" date="2016-04" db="UniProtKB">
        <authorList>
            <consortium name="WormBaseParasite"/>
        </authorList>
    </citation>
    <scope>IDENTIFICATION</scope>
</reference>
<organism evidence="8 10">
    <name type="scientific">Dracunculus medinensis</name>
    <name type="common">Guinea worm</name>
    <dbReference type="NCBI Taxonomy" id="318479"/>
    <lineage>
        <taxon>Eukaryota</taxon>
        <taxon>Metazoa</taxon>
        <taxon>Ecdysozoa</taxon>
        <taxon>Nematoda</taxon>
        <taxon>Chromadorea</taxon>
        <taxon>Rhabditida</taxon>
        <taxon>Spirurina</taxon>
        <taxon>Dracunculoidea</taxon>
        <taxon>Dracunculidae</taxon>
        <taxon>Dracunculus</taxon>
    </lineage>
</organism>
<evidence type="ECO:0000256" key="3">
    <source>
        <dbReference type="ARBA" id="ARBA00022771"/>
    </source>
</evidence>
<sequence length="1371" mass="157785">MDSIMAQLQEVEIRENIVGMNFEEDGSSSALAFNNNKKRKLSEVCDEANCFLNRKMKREIDINEEAENIIITNSENEDIRNFLLRDLNAKSNSEWKLIIKERLKFCENLGLKTVAVRRKEEESGEECVGSANVELSQICTEKPPYDQSIDSICKFSSIRRLFISGERRKIIKVLDDYEKFTIASNGFKYFLKLCTDLVFEKISSKLEKKQLNDTGTVESVAKILRFSWNHMARNSRQKWEIEARKRLCFERTDTEESMDLNHDGVINKIIAMKKDKANGKSSENIEQLCRKIDIMPTADEKFRSFLTKKMHEDREKFFDGIIKCPLCRNKEIYIAENDLQDHLINEHYSIHLYACHSCFEAFPSIDLLKKHPCAEFAQYNVHLLTANSKFEFNMVMHTVICGECNLQVPLSGIDRFSTIARLRGLLGLHDSKRLVSCLVFFAENPLGMEYVYLKGFVMENCISVKCSLCNHQYTSAKDIETHQDMHISEITPLICSVCLSSFKSQLFYRNHMLGHLGDTDSFAPLIDTLTQTPPFWFIKEFPEICCDLIHADLLPYYSMDDLDEVTKEDVSFMKSSKKSDIENQISSTKSKSADKKKRRKKCYLCRQLDQFGSGHSGSYLCVCGNSKSCIEFKKCEIDICSFIEQFKREAKIFVGPNASVHDPSKGALLIFSCNSLLNVRIFCPWCNISCCSITSLRRHFIIKHGVYAEFEAPAYLKSIGIMEWNHPLTYLNANAEAININVGLTKDGRFDCVAENELTSQSESDILLTTDSSDSSLLCSQMSPTFSIQEQSKMLTKTTDLDEDALLFKGNRFCPVCFGTFASSHFARHFVPVHLHICKQCGIGFTDSERLKLHSCQEWPHELSDDKFVPHCYLCNSTLADPVKYYYHLIHSHASEFKIDREKQQILPMFIWKKLDLYDVNSISDSEKALDRNMTGKSADKNSEALIKISKTSDVSLNRNKNTVSLNWELLKEQAKLLQVQVYCQLCEKPCQVASFNRHLQTHHKIWKICPVCNFNDELVPVKSIRHLFMHIASKHIRKQYLSITEIGLNCLFCDYMICYSPSDYKKSTQSEEKMTRHILFFCTGFNICLLCNNRKKLNAKDLLNHRSSVHAEIYFRFKCYHCSEKFPIMSLFDAHKCRQNLIKCSCGSRKSYSESQFWKHFGEHLNTSTNFCFLCNQSFHPSELRNHMEVHANYLTSSRVVIDLVDKRIPIIRPKVGLSDVQLANSVLLNISQPHSSSSVNQDLSKETSILMKNKSSISNSNEQESEFILHEKTSSNNDCKENDAQISKTEDNYIINTTEEYAPCSEKSKISISENKNIDKDPEIFDHQPGNNDVEIIQFNEFVSSDIRIENEPKNVLDDDILFVDTTKR</sequence>
<evidence type="ECO:0000313" key="9">
    <source>
        <dbReference type="Proteomes" id="UP000274756"/>
    </source>
</evidence>
<keyword evidence="3 5" id="KW-0863">Zinc-finger</keyword>
<proteinExistence type="predicted"/>
<dbReference type="Proteomes" id="UP000038040">
    <property type="component" value="Unplaced"/>
</dbReference>
<dbReference type="EMBL" id="UYYG01000003">
    <property type="protein sequence ID" value="VDN50445.1"/>
    <property type="molecule type" value="Genomic_DNA"/>
</dbReference>
<dbReference type="WBParaSite" id="DME_0000405401-mRNA-1">
    <property type="protein sequence ID" value="DME_0000405401-mRNA-1"/>
    <property type="gene ID" value="DME_0000405401"/>
</dbReference>
<dbReference type="GO" id="GO:0000977">
    <property type="term" value="F:RNA polymerase II transcription regulatory region sequence-specific DNA binding"/>
    <property type="evidence" value="ECO:0007669"/>
    <property type="project" value="TreeGrafter"/>
</dbReference>
<feature type="domain" description="C2H2-type" evidence="6">
    <location>
        <begin position="464"/>
        <end position="491"/>
    </location>
</feature>
<evidence type="ECO:0000256" key="5">
    <source>
        <dbReference type="PROSITE-ProRule" id="PRU00042"/>
    </source>
</evidence>